<dbReference type="HOGENOM" id="CLU_1649698_0_0_9"/>
<reference evidence="2" key="2">
    <citation type="submission" date="2011-02" db="EMBL/GenBank/DDBJ databases">
        <title>The complete genome of Syntrophobotulus glycolicus DSM 8271.</title>
        <authorList>
            <person name="Lucas S."/>
            <person name="Copeland A."/>
            <person name="Lapidus A."/>
            <person name="Bruce D."/>
            <person name="Goodwin L."/>
            <person name="Pitluck S."/>
            <person name="Kyrpides N."/>
            <person name="Mavromatis K."/>
            <person name="Pagani I."/>
            <person name="Ivanova N."/>
            <person name="Mikhailova N."/>
            <person name="Chertkov O."/>
            <person name="Held B."/>
            <person name="Detter J.C."/>
            <person name="Tapia R."/>
            <person name="Han C."/>
            <person name="Land M."/>
            <person name="Hauser L."/>
            <person name="Markowitz V."/>
            <person name="Cheng J.-F."/>
            <person name="Hugenholtz P."/>
            <person name="Woyke T."/>
            <person name="Wu D."/>
            <person name="Spring S."/>
            <person name="Schroeder M."/>
            <person name="Brambilla E."/>
            <person name="Klenk H.-P."/>
            <person name="Eisen J.A."/>
        </authorList>
    </citation>
    <scope>NUCLEOTIDE SEQUENCE [LARGE SCALE GENOMIC DNA]</scope>
    <source>
        <strain evidence="2">DSM 8271 / FlGlyR</strain>
    </source>
</reference>
<gene>
    <name evidence="1" type="ordered locus">Sgly_1542</name>
</gene>
<evidence type="ECO:0000313" key="2">
    <source>
        <dbReference type="Proteomes" id="UP000007488"/>
    </source>
</evidence>
<dbReference type="RefSeq" id="WP_013624712.1">
    <property type="nucleotide sequence ID" value="NC_015172.1"/>
</dbReference>
<name>F0SXK9_SYNGF</name>
<keyword evidence="2" id="KW-1185">Reference proteome</keyword>
<dbReference type="InterPro" id="IPR012349">
    <property type="entry name" value="Split_barrel_FMN-bd"/>
</dbReference>
<organism evidence="1 2">
    <name type="scientific">Syntrophobotulus glycolicus (strain DSM 8271 / FlGlyR)</name>
    <dbReference type="NCBI Taxonomy" id="645991"/>
    <lineage>
        <taxon>Bacteria</taxon>
        <taxon>Bacillati</taxon>
        <taxon>Bacillota</taxon>
        <taxon>Clostridia</taxon>
        <taxon>Eubacteriales</taxon>
        <taxon>Desulfitobacteriaceae</taxon>
        <taxon>Syntrophobotulus</taxon>
    </lineage>
</organism>
<proteinExistence type="predicted"/>
<dbReference type="eggNOG" id="COG3576">
    <property type="taxonomic scope" value="Bacteria"/>
</dbReference>
<evidence type="ECO:0008006" key="3">
    <source>
        <dbReference type="Google" id="ProtNLM"/>
    </source>
</evidence>
<dbReference type="Proteomes" id="UP000007488">
    <property type="component" value="Chromosome"/>
</dbReference>
<sequence length="163" mass="18349">MSIQLEDSVAGLLNDKDTLKVLATTDQNGVPHAVVKQSLRLGEDGNIVYLELLESSQTYKNLIGSIWFNRKVAVILKGKDGRSYQIKGSPVKAIVAGKIFEENYSAVRERLGDVDLAAVWIIQPEEVINETFSVRQGYEEANRPFFKHLDRLAKKDSEKQERT</sequence>
<reference evidence="1 2" key="1">
    <citation type="journal article" date="2011" name="Stand. Genomic Sci.">
        <title>Complete genome sequence of Syntrophobotulus glycolicus type strain (FlGlyR).</title>
        <authorList>
            <person name="Han C."/>
            <person name="Mwirichia R."/>
            <person name="Chertkov O."/>
            <person name="Held B."/>
            <person name="Lapidus A."/>
            <person name="Nolan M."/>
            <person name="Lucas S."/>
            <person name="Hammon N."/>
            <person name="Deshpande S."/>
            <person name="Cheng J.F."/>
            <person name="Tapia R."/>
            <person name="Goodwin L."/>
            <person name="Pitluck S."/>
            <person name="Huntemann M."/>
            <person name="Liolios K."/>
            <person name="Ivanova N."/>
            <person name="Pagani I."/>
            <person name="Mavromatis K."/>
            <person name="Ovchinikova G."/>
            <person name="Pati A."/>
            <person name="Chen A."/>
            <person name="Palaniappan K."/>
            <person name="Land M."/>
            <person name="Hauser L."/>
            <person name="Brambilla E.M."/>
            <person name="Rohde M."/>
            <person name="Spring S."/>
            <person name="Sikorski J."/>
            <person name="Goker M."/>
            <person name="Woyke T."/>
            <person name="Bristow J."/>
            <person name="Eisen J.A."/>
            <person name="Markowitz V."/>
            <person name="Hugenholtz P."/>
            <person name="Kyrpides N.C."/>
            <person name="Klenk H.P."/>
            <person name="Detter J.C."/>
        </authorList>
    </citation>
    <scope>NUCLEOTIDE SEQUENCE [LARGE SCALE GENOMIC DNA]</scope>
    <source>
        <strain evidence="2">DSM 8271 / FlGlyR</strain>
    </source>
</reference>
<dbReference type="STRING" id="645991.Sgly_1542"/>
<dbReference type="AlphaFoldDB" id="F0SXK9"/>
<dbReference type="KEGG" id="sgy:Sgly_1542"/>
<evidence type="ECO:0000313" key="1">
    <source>
        <dbReference type="EMBL" id="ADY55842.1"/>
    </source>
</evidence>
<dbReference type="SUPFAM" id="SSF50475">
    <property type="entry name" value="FMN-binding split barrel"/>
    <property type="match status" value="1"/>
</dbReference>
<dbReference type="Gene3D" id="2.30.110.10">
    <property type="entry name" value="Electron Transport, Fmn-binding Protein, Chain A"/>
    <property type="match status" value="1"/>
</dbReference>
<dbReference type="OrthoDB" id="1846526at2"/>
<protein>
    <recommendedName>
        <fullName evidence="3">Pyridoxamine 5'-phosphate oxidase-related FMN-binding protein</fullName>
    </recommendedName>
</protein>
<dbReference type="EMBL" id="CP002547">
    <property type="protein sequence ID" value="ADY55842.1"/>
    <property type="molecule type" value="Genomic_DNA"/>
</dbReference>
<accession>F0SXK9</accession>